<organism evidence="1 2">
    <name type="scientific">Solanum tuberosum</name>
    <name type="common">Potato</name>
    <dbReference type="NCBI Taxonomy" id="4113"/>
    <lineage>
        <taxon>Eukaryota</taxon>
        <taxon>Viridiplantae</taxon>
        <taxon>Streptophyta</taxon>
        <taxon>Embryophyta</taxon>
        <taxon>Tracheophyta</taxon>
        <taxon>Spermatophyta</taxon>
        <taxon>Magnoliopsida</taxon>
        <taxon>eudicotyledons</taxon>
        <taxon>Gunneridae</taxon>
        <taxon>Pentapetalae</taxon>
        <taxon>asterids</taxon>
        <taxon>lamiids</taxon>
        <taxon>Solanales</taxon>
        <taxon>Solanaceae</taxon>
        <taxon>Solanoideae</taxon>
        <taxon>Solaneae</taxon>
        <taxon>Solanum</taxon>
    </lineage>
</organism>
<accession>M1C7E8</accession>
<dbReference type="PaxDb" id="4113-PGSC0003DMT400061379"/>
<evidence type="ECO:0000313" key="2">
    <source>
        <dbReference type="Proteomes" id="UP000011115"/>
    </source>
</evidence>
<dbReference type="AlphaFoldDB" id="M1C7E8"/>
<evidence type="ECO:0000313" key="1">
    <source>
        <dbReference type="EnsemblPlants" id="PGSC0003DMT400061379"/>
    </source>
</evidence>
<reference evidence="1" key="2">
    <citation type="submission" date="2015-06" db="UniProtKB">
        <authorList>
            <consortium name="EnsemblPlants"/>
        </authorList>
    </citation>
    <scope>IDENTIFICATION</scope>
    <source>
        <strain evidence="1">DM1-3 516 R44</strain>
    </source>
</reference>
<dbReference type="Gramene" id="PGSC0003DMT400061379">
    <property type="protein sequence ID" value="PGSC0003DMT400061379"/>
    <property type="gene ID" value="PGSC0003DMG402023885"/>
</dbReference>
<dbReference type="EnsemblPlants" id="PGSC0003DMT400061379">
    <property type="protein sequence ID" value="PGSC0003DMT400061379"/>
    <property type="gene ID" value="PGSC0003DMG402023885"/>
</dbReference>
<protein>
    <submittedName>
        <fullName evidence="1">Uncharacterized protein</fullName>
    </submittedName>
</protein>
<dbReference type="HOGENOM" id="CLU_3018042_0_0_1"/>
<proteinExistence type="predicted"/>
<sequence>MALSGEYDKAPNLTWSTLSLESRSFFPIAHHAINGYTTSIPPMTLTLHYTQPLQHS</sequence>
<dbReference type="InParanoid" id="M1C7E8"/>
<dbReference type="Proteomes" id="UP000011115">
    <property type="component" value="Unassembled WGS sequence"/>
</dbReference>
<name>M1C7E8_SOLTU</name>
<keyword evidence="2" id="KW-1185">Reference proteome</keyword>
<reference evidence="2" key="1">
    <citation type="journal article" date="2011" name="Nature">
        <title>Genome sequence and analysis of the tuber crop potato.</title>
        <authorList>
            <consortium name="The Potato Genome Sequencing Consortium"/>
        </authorList>
    </citation>
    <scope>NUCLEOTIDE SEQUENCE [LARGE SCALE GENOMIC DNA]</scope>
    <source>
        <strain evidence="2">cv. DM1-3 516 R44</strain>
    </source>
</reference>